<accession>A0A367EUZ4</accession>
<dbReference type="Proteomes" id="UP000253507">
    <property type="component" value="Unassembled WGS sequence"/>
</dbReference>
<dbReference type="AlphaFoldDB" id="A0A367EUZ4"/>
<proteinExistence type="predicted"/>
<comment type="caution">
    <text evidence="1">The sequence shown here is derived from an EMBL/GenBank/DDBJ whole genome shotgun (WGS) entry which is preliminary data.</text>
</comment>
<sequence length="67" mass="7193">MASLESRFYLTADGGGRVETATHPETGERRWTCSSCEATGQGEDNGRTHAAGCNTTTSGYLPLDHWS</sequence>
<evidence type="ECO:0000313" key="1">
    <source>
        <dbReference type="EMBL" id="RCG21821.1"/>
    </source>
</evidence>
<gene>
    <name evidence="1" type="ORF">DQ392_08940</name>
</gene>
<name>A0A367EUZ4_9ACTN</name>
<protein>
    <submittedName>
        <fullName evidence="1">Uncharacterized protein</fullName>
    </submittedName>
</protein>
<dbReference type="EMBL" id="QOIM01000026">
    <property type="protein sequence ID" value="RCG21821.1"/>
    <property type="molecule type" value="Genomic_DNA"/>
</dbReference>
<dbReference type="RefSeq" id="WP_114014990.1">
    <property type="nucleotide sequence ID" value="NZ_QOIM01000026.1"/>
</dbReference>
<keyword evidence="2" id="KW-1185">Reference proteome</keyword>
<organism evidence="1 2">
    <name type="scientific">Streptomyces reniochalinae</name>
    <dbReference type="NCBI Taxonomy" id="2250578"/>
    <lineage>
        <taxon>Bacteria</taxon>
        <taxon>Bacillati</taxon>
        <taxon>Actinomycetota</taxon>
        <taxon>Actinomycetes</taxon>
        <taxon>Kitasatosporales</taxon>
        <taxon>Streptomycetaceae</taxon>
        <taxon>Streptomyces</taxon>
    </lineage>
</organism>
<reference evidence="1 2" key="1">
    <citation type="submission" date="2018-06" db="EMBL/GenBank/DDBJ databases">
        <title>Streptomyces reniochalinae sp. nov. and Streptomyces diacarnus sp. nov. from marine sponges.</title>
        <authorList>
            <person name="Li L."/>
        </authorList>
    </citation>
    <scope>NUCLEOTIDE SEQUENCE [LARGE SCALE GENOMIC DNA]</scope>
    <source>
        <strain evidence="1 2">LHW50302</strain>
    </source>
</reference>
<evidence type="ECO:0000313" key="2">
    <source>
        <dbReference type="Proteomes" id="UP000253507"/>
    </source>
</evidence>
<dbReference type="OrthoDB" id="4332431at2"/>